<dbReference type="EMBL" id="JARPXM010000013">
    <property type="protein sequence ID" value="MDT2539058.1"/>
    <property type="molecule type" value="Genomic_DNA"/>
</dbReference>
<proteinExistence type="predicted"/>
<comment type="caution">
    <text evidence="3">The sequence shown here is derived from an EMBL/GenBank/DDBJ whole genome shotgun (WGS) entry which is preliminary data.</text>
</comment>
<keyword evidence="2" id="KW-0413">Isomerase</keyword>
<organism evidence="3 4">
    <name type="scientific">Enterococcus raffinosus</name>
    <dbReference type="NCBI Taxonomy" id="71452"/>
    <lineage>
        <taxon>Bacteria</taxon>
        <taxon>Bacillati</taxon>
        <taxon>Bacillota</taxon>
        <taxon>Bacilli</taxon>
        <taxon>Lactobacillales</taxon>
        <taxon>Enterococcaceae</taxon>
        <taxon>Enterococcus</taxon>
    </lineage>
</organism>
<dbReference type="InterPro" id="IPR000056">
    <property type="entry name" value="Ribul_P_3_epim-like"/>
</dbReference>
<evidence type="ECO:0000313" key="3">
    <source>
        <dbReference type="EMBL" id="MDT2539058.1"/>
    </source>
</evidence>
<dbReference type="GO" id="GO:0046872">
    <property type="term" value="F:metal ion binding"/>
    <property type="evidence" value="ECO:0007669"/>
    <property type="project" value="UniProtKB-KW"/>
</dbReference>
<sequence>MTKLLCPSMMCANYENLKDEVRKLDDAEVDIFHMDIMDGLFVPNFALGLEDFKVVRKNTKKLVDAHLMITNPNDYVEMFADMGADIIYIHPETDKFPIQTIEKIKSKGKLPGLAINPETSIEMVKELFPLIDYLLVMTVPAGFSGQKFLDFVLTKIEGLTEYKKKFSFKLIVDGAVSSEKIPILSKSGVDGFVLGTSALFNKEEEYSTLIRNLKSL</sequence>
<keyword evidence="1" id="KW-0479">Metal-binding</keyword>
<dbReference type="Gene3D" id="3.20.20.70">
    <property type="entry name" value="Aldolase class I"/>
    <property type="match status" value="1"/>
</dbReference>
<evidence type="ECO:0000313" key="4">
    <source>
        <dbReference type="Proteomes" id="UP001249240"/>
    </source>
</evidence>
<dbReference type="PANTHER" id="PTHR11749">
    <property type="entry name" value="RIBULOSE-5-PHOSPHATE-3-EPIMERASE"/>
    <property type="match status" value="1"/>
</dbReference>
<dbReference type="NCBIfam" id="NF004076">
    <property type="entry name" value="PRK05581.1-4"/>
    <property type="match status" value="1"/>
</dbReference>
<dbReference type="CDD" id="cd00429">
    <property type="entry name" value="RPE"/>
    <property type="match status" value="1"/>
</dbReference>
<dbReference type="AlphaFoldDB" id="A0AAW8SY99"/>
<dbReference type="RefSeq" id="WP_010743516.1">
    <property type="nucleotide sequence ID" value="NZ_BAAAXM010000027.1"/>
</dbReference>
<dbReference type="Pfam" id="PF00834">
    <property type="entry name" value="Ribul_P_3_epim"/>
    <property type="match status" value="1"/>
</dbReference>
<protein>
    <submittedName>
        <fullName evidence="3">Ribulose-phosphate 3-epimerase</fullName>
    </submittedName>
</protein>
<dbReference type="PROSITE" id="PS01085">
    <property type="entry name" value="RIBUL_P_3_EPIMER_1"/>
    <property type="match status" value="1"/>
</dbReference>
<dbReference type="Proteomes" id="UP001249240">
    <property type="component" value="Unassembled WGS sequence"/>
</dbReference>
<dbReference type="InterPro" id="IPR013785">
    <property type="entry name" value="Aldolase_TIM"/>
</dbReference>
<dbReference type="GO" id="GO:0016857">
    <property type="term" value="F:racemase and epimerase activity, acting on carbohydrates and derivatives"/>
    <property type="evidence" value="ECO:0007669"/>
    <property type="project" value="InterPro"/>
</dbReference>
<accession>A0AAW8SY99</accession>
<reference evidence="3" key="1">
    <citation type="submission" date="2023-03" db="EMBL/GenBank/DDBJ databases">
        <authorList>
            <person name="Shen W."/>
            <person name="Cai J."/>
        </authorList>
    </citation>
    <scope>NUCLEOTIDE SEQUENCE</scope>
    <source>
        <strain evidence="3">B646-2</strain>
    </source>
</reference>
<dbReference type="InterPro" id="IPR011060">
    <property type="entry name" value="RibuloseP-bd_barrel"/>
</dbReference>
<evidence type="ECO:0000256" key="2">
    <source>
        <dbReference type="ARBA" id="ARBA00023235"/>
    </source>
</evidence>
<gene>
    <name evidence="3" type="ORF">P7D78_13065</name>
</gene>
<dbReference type="GO" id="GO:0005975">
    <property type="term" value="P:carbohydrate metabolic process"/>
    <property type="evidence" value="ECO:0007669"/>
    <property type="project" value="InterPro"/>
</dbReference>
<evidence type="ECO:0000256" key="1">
    <source>
        <dbReference type="ARBA" id="ARBA00022723"/>
    </source>
</evidence>
<name>A0AAW8SY99_9ENTE</name>
<dbReference type="SUPFAM" id="SSF51366">
    <property type="entry name" value="Ribulose-phoshate binding barrel"/>
    <property type="match status" value="1"/>
</dbReference>